<evidence type="ECO:0000256" key="3">
    <source>
        <dbReference type="ARBA" id="ARBA00022827"/>
    </source>
</evidence>
<keyword evidence="7" id="KW-0503">Monooxygenase</keyword>
<dbReference type="Gene3D" id="3.40.30.20">
    <property type="match status" value="1"/>
</dbReference>
<keyword evidence="4 7" id="KW-0560">Oxidoreductase</keyword>
<keyword evidence="2" id="KW-0285">Flavoprotein</keyword>
<dbReference type="Gene3D" id="3.50.50.60">
    <property type="entry name" value="FAD/NAD(P)-binding domain"/>
    <property type="match status" value="2"/>
</dbReference>
<dbReference type="HOGENOM" id="CLU_009665_9_2_1"/>
<dbReference type="InterPro" id="IPR050641">
    <property type="entry name" value="RIFMO-like"/>
</dbReference>
<dbReference type="InterPro" id="IPR012941">
    <property type="entry name" value="Phe_hydrox_C_dim_dom"/>
</dbReference>
<dbReference type="PRINTS" id="PR00420">
    <property type="entry name" value="RNGMNOXGNASE"/>
</dbReference>
<keyword evidence="3" id="KW-0274">FAD</keyword>
<dbReference type="EC" id="1.14.13.7" evidence="7"/>
<evidence type="ECO:0000256" key="1">
    <source>
        <dbReference type="ARBA" id="ARBA00007801"/>
    </source>
</evidence>
<protein>
    <submittedName>
        <fullName evidence="7">Phenol 2-monooxygenase</fullName>
        <ecNumber evidence="7">1.14.13.7</ecNumber>
    </submittedName>
</protein>
<dbReference type="InterPro" id="IPR036188">
    <property type="entry name" value="FAD/NAD-bd_sf"/>
</dbReference>
<dbReference type="Pfam" id="PF01494">
    <property type="entry name" value="FAD_binding_3"/>
    <property type="match status" value="3"/>
</dbReference>
<evidence type="ECO:0000259" key="6">
    <source>
        <dbReference type="Pfam" id="PF07976"/>
    </source>
</evidence>
<name>M5CH46_THACB</name>
<dbReference type="InterPro" id="IPR036249">
    <property type="entry name" value="Thioredoxin-like_sf"/>
</dbReference>
<organism evidence="7 8">
    <name type="scientific">Thanatephorus cucumeris (strain AG1-IB / isolate 7/3/14)</name>
    <name type="common">Lettuce bottom rot fungus</name>
    <name type="synonym">Rhizoctonia solani</name>
    <dbReference type="NCBI Taxonomy" id="1108050"/>
    <lineage>
        <taxon>Eukaryota</taxon>
        <taxon>Fungi</taxon>
        <taxon>Dikarya</taxon>
        <taxon>Basidiomycota</taxon>
        <taxon>Agaricomycotina</taxon>
        <taxon>Agaricomycetes</taxon>
        <taxon>Cantharellales</taxon>
        <taxon>Ceratobasidiaceae</taxon>
        <taxon>Rhizoctonia</taxon>
        <taxon>Rhizoctonia solani AG-1</taxon>
    </lineage>
</organism>
<dbReference type="SUPFAM" id="SSF51905">
    <property type="entry name" value="FAD/NAD(P)-binding domain"/>
    <property type="match status" value="1"/>
</dbReference>
<proteinExistence type="inferred from homology"/>
<dbReference type="Proteomes" id="UP000012065">
    <property type="component" value="Unassembled WGS sequence"/>
</dbReference>
<evidence type="ECO:0000313" key="7">
    <source>
        <dbReference type="EMBL" id="CCO37232.1"/>
    </source>
</evidence>
<sequence>MSSVVDVLVVGAGPAGLLCAYNLSQAGFLVRIVDKLSEPSQEGKADMTHIRGMEVLDSMGLSQEILAQSERCVQLVTYSSTPESQGKITLESRRNMIPTIESPFSFATACTQSTIETVIRNAMASGEQRIKTASYAYNPKLFGLPRKVQVERELFPVALDLSDNPNVEYPVAVRLSNSTSGYSETVSAKYVLGCDGAHSWVRQELGIQMVGETSDQVWGLIDGFIDTDFPDIRNITAVNNNDRRAVLIPREKDMVRVSVQIPESYVRFHPSTGRIDRSSITEELIKKVAQDILDPYTIRFKGHTHSPHAAQGMNTAFYDAHNISWKLAHVLKGWSGPALLRTYESERRGFAERLIELHERIGEVMSGRAAGNLVELAFNSLRMISGTGTCYPASQVIHTAGQSHAHGITIGERMPHQVILRAADCRPFSTLDLLRFDNMYKLIVLAGDVKDPEQYKRLEKLESDIEDLGGEFLNRVQLYVIMQAKKETCSYLDVPRSLRPHWDTVFMDDVAYLERDGGGKAYRSFGVSSTGCLVLVRPDGHVSGLAPLDGVGDLNKLVMSTWGETRD</sequence>
<dbReference type="PANTHER" id="PTHR43004">
    <property type="entry name" value="TRK SYSTEM POTASSIUM UPTAKE PROTEIN"/>
    <property type="match status" value="1"/>
</dbReference>
<dbReference type="SUPFAM" id="SSF52833">
    <property type="entry name" value="Thioredoxin-like"/>
    <property type="match status" value="1"/>
</dbReference>
<dbReference type="Gene3D" id="3.30.9.10">
    <property type="entry name" value="D-Amino Acid Oxidase, subunit A, domain 2"/>
    <property type="match status" value="1"/>
</dbReference>
<dbReference type="InterPro" id="IPR038220">
    <property type="entry name" value="PHOX_C_sf"/>
</dbReference>
<gene>
    <name evidence="7" type="ORF">BN14_11387</name>
</gene>
<evidence type="ECO:0000256" key="2">
    <source>
        <dbReference type="ARBA" id="ARBA00022630"/>
    </source>
</evidence>
<comment type="similarity">
    <text evidence="1">Belongs to the PheA/TfdB FAD monooxygenase family.</text>
</comment>
<dbReference type="GO" id="GO:0071949">
    <property type="term" value="F:FAD binding"/>
    <property type="evidence" value="ECO:0007669"/>
    <property type="project" value="InterPro"/>
</dbReference>
<comment type="caution">
    <text evidence="7">The sequence shown here is derived from an EMBL/GenBank/DDBJ whole genome shotgun (WGS) entry which is preliminary data.</text>
</comment>
<feature type="domain" description="FAD-binding" evidence="5">
    <location>
        <begin position="303"/>
        <end position="356"/>
    </location>
</feature>
<feature type="domain" description="FAD-binding" evidence="5">
    <location>
        <begin position="171"/>
        <end position="291"/>
    </location>
</feature>
<dbReference type="PANTHER" id="PTHR43004:SF20">
    <property type="entry name" value="2-MONOOXYGENASE, PUTATIVE (AFU_ORTHOLOGUE AFUA_1G13660)-RELATED"/>
    <property type="match status" value="1"/>
</dbReference>
<dbReference type="Pfam" id="PF07976">
    <property type="entry name" value="Phe_hydrox_dim"/>
    <property type="match status" value="1"/>
</dbReference>
<feature type="domain" description="Phenol hydroxylase-like C-terminal dimerisation" evidence="6">
    <location>
        <begin position="391"/>
        <end position="556"/>
    </location>
</feature>
<feature type="domain" description="FAD-binding" evidence="5">
    <location>
        <begin position="5"/>
        <end position="124"/>
    </location>
</feature>
<evidence type="ECO:0000259" key="5">
    <source>
        <dbReference type="Pfam" id="PF01494"/>
    </source>
</evidence>
<dbReference type="GO" id="GO:0018662">
    <property type="term" value="F:phenol 2-monooxygenase activity"/>
    <property type="evidence" value="ECO:0007669"/>
    <property type="project" value="UniProtKB-EC"/>
</dbReference>
<dbReference type="SUPFAM" id="SSF54373">
    <property type="entry name" value="FAD-linked reductases, C-terminal domain"/>
    <property type="match status" value="1"/>
</dbReference>
<dbReference type="EMBL" id="CAOJ01016942">
    <property type="protein sequence ID" value="CCO37232.1"/>
    <property type="molecule type" value="Genomic_DNA"/>
</dbReference>
<evidence type="ECO:0000313" key="8">
    <source>
        <dbReference type="Proteomes" id="UP000012065"/>
    </source>
</evidence>
<evidence type="ECO:0000256" key="4">
    <source>
        <dbReference type="ARBA" id="ARBA00023002"/>
    </source>
</evidence>
<accession>M5CH46</accession>
<dbReference type="AlphaFoldDB" id="M5CH46"/>
<reference evidence="7 8" key="1">
    <citation type="journal article" date="2013" name="J. Biotechnol.">
        <title>Establishment and interpretation of the genome sequence of the phytopathogenic fungus Rhizoctonia solani AG1-IB isolate 7/3/14.</title>
        <authorList>
            <person name="Wibberg D.W."/>
            <person name="Jelonek L.J."/>
            <person name="Rupp O.R."/>
            <person name="Hennig M.H."/>
            <person name="Eikmeyer F.E."/>
            <person name="Goesmann A.G."/>
            <person name="Hartmann A.H."/>
            <person name="Borriss R.B."/>
            <person name="Grosch R.G."/>
            <person name="Puehler A.P."/>
            <person name="Schlueter A.S."/>
        </authorList>
    </citation>
    <scope>NUCLEOTIDE SEQUENCE [LARGE SCALE GENOMIC DNA]</scope>
    <source>
        <strain evidence="8">AG1-IB / isolate 7/3/14</strain>
    </source>
</reference>
<dbReference type="InterPro" id="IPR002938">
    <property type="entry name" value="FAD-bd"/>
</dbReference>